<name>A0ABW5KSG7_9FLAO</name>
<gene>
    <name evidence="1" type="ORF">ACFSQP_03370</name>
</gene>
<proteinExistence type="predicted"/>
<dbReference type="PANTHER" id="PTHR30469">
    <property type="entry name" value="MULTIDRUG RESISTANCE PROTEIN MDTA"/>
    <property type="match status" value="1"/>
</dbReference>
<dbReference type="PANTHER" id="PTHR30469:SF15">
    <property type="entry name" value="HLYD FAMILY OF SECRETION PROTEINS"/>
    <property type="match status" value="1"/>
</dbReference>
<reference evidence="2" key="1">
    <citation type="journal article" date="2019" name="Int. J. Syst. Evol. Microbiol.">
        <title>The Global Catalogue of Microorganisms (GCM) 10K type strain sequencing project: providing services to taxonomists for standard genome sequencing and annotation.</title>
        <authorList>
            <consortium name="The Broad Institute Genomics Platform"/>
            <consortium name="The Broad Institute Genome Sequencing Center for Infectious Disease"/>
            <person name="Wu L."/>
            <person name="Ma J."/>
        </authorList>
    </citation>
    <scope>NUCLEOTIDE SEQUENCE [LARGE SCALE GENOMIC DNA]</scope>
    <source>
        <strain evidence="2">KCTC 42587</strain>
    </source>
</reference>
<evidence type="ECO:0000313" key="1">
    <source>
        <dbReference type="EMBL" id="MFD2550850.1"/>
    </source>
</evidence>
<accession>A0ABW5KSG7</accession>
<keyword evidence="2" id="KW-1185">Reference proteome</keyword>
<comment type="caution">
    <text evidence="1">The sequence shown here is derived from an EMBL/GenBank/DDBJ whole genome shotgun (WGS) entry which is preliminary data.</text>
</comment>
<dbReference type="EMBL" id="JBHULS010000001">
    <property type="protein sequence ID" value="MFD2550850.1"/>
    <property type="molecule type" value="Genomic_DNA"/>
</dbReference>
<evidence type="ECO:0000313" key="2">
    <source>
        <dbReference type="Proteomes" id="UP001597472"/>
    </source>
</evidence>
<dbReference type="SUPFAM" id="SSF111369">
    <property type="entry name" value="HlyD-like secretion proteins"/>
    <property type="match status" value="1"/>
</dbReference>
<dbReference type="Gene3D" id="2.40.30.170">
    <property type="match status" value="1"/>
</dbReference>
<protein>
    <submittedName>
        <fullName evidence="1">HlyD family secretion protein</fullName>
    </submittedName>
</protein>
<sequence length="300" mass="33174">MKTNTYLLGLSVMLTSLISCSNGSEKADGYGNFEATEVIISAENSGKLMQFLVEEGVTLQAANFVGYIDTLPLHLKRTQLQINKDIITSKSAGVLSEIHVLKAQLETATKNKTRIKNLLKDQAATPQQLDNILGEIAVINSQIRRVEIQNAPVVNELKLIDIQIEQIKDQIKKSTLINPVKGTVLTSFMEANEIATFGKPLYKIANLDTMELRVFVSQTQLANITLGETVTVKIDKNDGLKSYKGTVIWIANEAEFTPKIIQTKQERVALVYAVKIAVKNDGDLKIGMPAEMWLNTELIN</sequence>
<dbReference type="RefSeq" id="WP_376891768.1">
    <property type="nucleotide sequence ID" value="NZ_JBHULS010000001.1"/>
</dbReference>
<organism evidence="1 2">
    <name type="scientific">Bizionia sediminis</name>
    <dbReference type="NCBI Taxonomy" id="1737064"/>
    <lineage>
        <taxon>Bacteria</taxon>
        <taxon>Pseudomonadati</taxon>
        <taxon>Bacteroidota</taxon>
        <taxon>Flavobacteriia</taxon>
        <taxon>Flavobacteriales</taxon>
        <taxon>Flavobacteriaceae</taxon>
        <taxon>Bizionia</taxon>
    </lineage>
</organism>
<dbReference type="Proteomes" id="UP001597472">
    <property type="component" value="Unassembled WGS sequence"/>
</dbReference>
<dbReference type="PROSITE" id="PS51257">
    <property type="entry name" value="PROKAR_LIPOPROTEIN"/>
    <property type="match status" value="1"/>
</dbReference>